<sequence length="330" mass="36806">MIEDDILNSFAGSNCVVTGGTGMIGRAVARRLCDAGAHVRIISLDDIVVDDRADHVKADLADFVRIKDLTQDMDHVLHVAGIKGSVDVTKSKPASFLVPLLQMNTNVLEAARQNKARKVVYTSTIGAYAAAEVFREDDYDEGQPPMDQYPGWAKRIAEMQVQTYRVQYGLENFAIVRPCNIYGPGDSFKPESAMVIPTLMARIARGDDPVTVWGDGSAIRDFAYCRDVADGTIQALYHGTRGSFVNLASGEEVSIRTLVETLASFIDFRYEFDTSKPSGYPRRVMDISRARAWIGYTPSTSLRQGLEETWTWFRENQSEHEHRKNYFAEG</sequence>
<evidence type="ECO:0000313" key="3">
    <source>
        <dbReference type="Proteomes" id="UP000554286"/>
    </source>
</evidence>
<name>A0A7W6W9J1_9PROT</name>
<dbReference type="PANTHER" id="PTHR43238:SF1">
    <property type="entry name" value="GDP-L-FUCOSE SYNTHASE"/>
    <property type="match status" value="1"/>
</dbReference>
<dbReference type="PANTHER" id="PTHR43238">
    <property type="entry name" value="GDP-L-FUCOSE SYNTHASE"/>
    <property type="match status" value="1"/>
</dbReference>
<evidence type="ECO:0000313" key="2">
    <source>
        <dbReference type="EMBL" id="MBB4266195.1"/>
    </source>
</evidence>
<keyword evidence="3" id="KW-1185">Reference proteome</keyword>
<comment type="caution">
    <text evidence="2">The sequence shown here is derived from an EMBL/GenBank/DDBJ whole genome shotgun (WGS) entry which is preliminary data.</text>
</comment>
<keyword evidence="2" id="KW-0560">Oxidoreductase</keyword>
<dbReference type="Proteomes" id="UP000554286">
    <property type="component" value="Unassembled WGS sequence"/>
</dbReference>
<dbReference type="Gene3D" id="3.90.25.10">
    <property type="entry name" value="UDP-galactose 4-epimerase, domain 1"/>
    <property type="match status" value="1"/>
</dbReference>
<dbReference type="InterPro" id="IPR001509">
    <property type="entry name" value="Epimerase_deHydtase"/>
</dbReference>
<feature type="domain" description="NAD-dependent epimerase/dehydratase" evidence="1">
    <location>
        <begin position="16"/>
        <end position="247"/>
    </location>
</feature>
<organism evidence="2 3">
    <name type="scientific">Roseospira visakhapatnamensis</name>
    <dbReference type="NCBI Taxonomy" id="390880"/>
    <lineage>
        <taxon>Bacteria</taxon>
        <taxon>Pseudomonadati</taxon>
        <taxon>Pseudomonadota</taxon>
        <taxon>Alphaproteobacteria</taxon>
        <taxon>Rhodospirillales</taxon>
        <taxon>Rhodospirillaceae</taxon>
        <taxon>Roseospira</taxon>
    </lineage>
</organism>
<dbReference type="Pfam" id="PF01370">
    <property type="entry name" value="Epimerase"/>
    <property type="match status" value="1"/>
</dbReference>
<reference evidence="2 3" key="1">
    <citation type="submission" date="2020-08" db="EMBL/GenBank/DDBJ databases">
        <title>Genome sequencing of Purple Non-Sulfur Bacteria from various extreme environments.</title>
        <authorList>
            <person name="Mayer M."/>
        </authorList>
    </citation>
    <scope>NUCLEOTIDE SEQUENCE [LARGE SCALE GENOMIC DNA]</scope>
    <source>
        <strain evidence="2 3">JA131</strain>
    </source>
</reference>
<dbReference type="RefSeq" id="WP_184044309.1">
    <property type="nucleotide sequence ID" value="NZ_JACIGK010000011.1"/>
</dbReference>
<evidence type="ECO:0000259" key="1">
    <source>
        <dbReference type="Pfam" id="PF01370"/>
    </source>
</evidence>
<protein>
    <submittedName>
        <fullName evidence="2">GDP-L-fucose synthase</fullName>
        <ecNumber evidence="2">1.1.1.271</ecNumber>
    </submittedName>
</protein>
<dbReference type="Gene3D" id="3.40.50.720">
    <property type="entry name" value="NAD(P)-binding Rossmann-like Domain"/>
    <property type="match status" value="1"/>
</dbReference>
<dbReference type="EMBL" id="JACIGK010000011">
    <property type="protein sequence ID" value="MBB4266195.1"/>
    <property type="molecule type" value="Genomic_DNA"/>
</dbReference>
<accession>A0A7W6W9J1</accession>
<dbReference type="GO" id="GO:0050577">
    <property type="term" value="F:GDP-L-fucose synthase activity"/>
    <property type="evidence" value="ECO:0007669"/>
    <property type="project" value="UniProtKB-EC"/>
</dbReference>
<dbReference type="SUPFAM" id="SSF51735">
    <property type="entry name" value="NAD(P)-binding Rossmann-fold domains"/>
    <property type="match status" value="1"/>
</dbReference>
<dbReference type="InterPro" id="IPR036291">
    <property type="entry name" value="NAD(P)-bd_dom_sf"/>
</dbReference>
<dbReference type="EC" id="1.1.1.271" evidence="2"/>
<proteinExistence type="predicted"/>
<gene>
    <name evidence="2" type="ORF">GGD89_001824</name>
</gene>
<dbReference type="AlphaFoldDB" id="A0A7W6W9J1"/>